<evidence type="ECO:0000313" key="2">
    <source>
        <dbReference type="Proteomes" id="UP001431783"/>
    </source>
</evidence>
<comment type="caution">
    <text evidence="1">The sequence shown here is derived from an EMBL/GenBank/DDBJ whole genome shotgun (WGS) entry which is preliminary data.</text>
</comment>
<accession>A0AAW1TUQ8</accession>
<name>A0AAW1TUQ8_9CUCU</name>
<dbReference type="EMBL" id="JARQZJ010000010">
    <property type="protein sequence ID" value="KAK9872325.1"/>
    <property type="molecule type" value="Genomic_DNA"/>
</dbReference>
<proteinExistence type="predicted"/>
<dbReference type="PANTHER" id="PTHR35263:SF1">
    <property type="entry name" value="TESTIS-EXPRESSED PROTEIN 49"/>
    <property type="match status" value="1"/>
</dbReference>
<dbReference type="Proteomes" id="UP001431783">
    <property type="component" value="Unassembled WGS sequence"/>
</dbReference>
<dbReference type="Pfam" id="PF22593">
    <property type="entry name" value="SPMIP11"/>
    <property type="match status" value="1"/>
</dbReference>
<dbReference type="PANTHER" id="PTHR35263">
    <property type="entry name" value="TESTIS-EXPRESSED PROTEIN 49"/>
    <property type="match status" value="1"/>
</dbReference>
<dbReference type="InterPro" id="IPR038775">
    <property type="entry name" value="SPMIP11"/>
</dbReference>
<keyword evidence="2" id="KW-1185">Reference proteome</keyword>
<evidence type="ECO:0000313" key="1">
    <source>
        <dbReference type="EMBL" id="KAK9872325.1"/>
    </source>
</evidence>
<dbReference type="AlphaFoldDB" id="A0AAW1TUQ8"/>
<organism evidence="1 2">
    <name type="scientific">Henosepilachna vigintioctopunctata</name>
    <dbReference type="NCBI Taxonomy" id="420089"/>
    <lineage>
        <taxon>Eukaryota</taxon>
        <taxon>Metazoa</taxon>
        <taxon>Ecdysozoa</taxon>
        <taxon>Arthropoda</taxon>
        <taxon>Hexapoda</taxon>
        <taxon>Insecta</taxon>
        <taxon>Pterygota</taxon>
        <taxon>Neoptera</taxon>
        <taxon>Endopterygota</taxon>
        <taxon>Coleoptera</taxon>
        <taxon>Polyphaga</taxon>
        <taxon>Cucujiformia</taxon>
        <taxon>Coccinelloidea</taxon>
        <taxon>Coccinellidae</taxon>
        <taxon>Epilachninae</taxon>
        <taxon>Epilachnini</taxon>
        <taxon>Henosepilachna</taxon>
    </lineage>
</organism>
<sequence length="157" mass="18848">MEKTRDSLKEFSNFLDKKPFFGITSLGVNKPIQAMMREDYQEPKEKVDIRNLMKMKNFHKSFAESMSVLDESHGYADGYNYSSYDRMRLQKRRGTHKIVGPKDMYRYPGVSSMEFGWWLDHPDMDYSWVGEKRHSKPTSERTKYVDHMRKVYKFFNL</sequence>
<protein>
    <submittedName>
        <fullName evidence="1">Uncharacterized protein</fullName>
    </submittedName>
</protein>
<reference evidence="1 2" key="1">
    <citation type="submission" date="2023-03" db="EMBL/GenBank/DDBJ databases">
        <title>Genome insight into feeding habits of ladybird beetles.</title>
        <authorList>
            <person name="Li H.-S."/>
            <person name="Huang Y.-H."/>
            <person name="Pang H."/>
        </authorList>
    </citation>
    <scope>NUCLEOTIDE SEQUENCE [LARGE SCALE GENOMIC DNA]</scope>
    <source>
        <strain evidence="1">SYSU_2023b</strain>
        <tissue evidence="1">Whole body</tissue>
    </source>
</reference>
<gene>
    <name evidence="1" type="ORF">WA026_017140</name>
</gene>